<evidence type="ECO:0000313" key="2">
    <source>
        <dbReference type="Proteomes" id="UP001595805"/>
    </source>
</evidence>
<evidence type="ECO:0000313" key="1">
    <source>
        <dbReference type="EMBL" id="MFC3880229.1"/>
    </source>
</evidence>
<sequence length="378" mass="43349">MNKQNLLIGAFTLLLLSCGKTTEENAKTLSINDWDLVILDSVQVDILGDISTGDFQNGVGLLFDYTSNTLYKIDETGHVLASQSYSADGVNPMQFITTVKIDPTGTPHIMNYRGQFYNLNPDLSIKEKIEPPFPSLSYDGRMDSRDLEFWKDDILMIYAGRDEVSPYTQFYFRDNPLVEKLNPRTGESMAMIRTPASSKFASDLLYERPTPSFSLSGDSLYLYFDNEPMVHIYELNQGGEFIKSLEIPSSDFLQTPELKDETEWYDFSTMISGRIMGVFADKGHLVVHYSNGVNEEVFTSYEFDNPENFPKIIKLDDHYFQIYDSESGWSNPILIPKKVDKVFALPSIDQPFFALRNDEYLEEEQDYLTLYKLQLIQK</sequence>
<comment type="caution">
    <text evidence="1">The sequence shown here is derived from an EMBL/GenBank/DDBJ whole genome shotgun (WGS) entry which is preliminary data.</text>
</comment>
<organism evidence="1 2">
    <name type="scientific">Algoriphagus namhaensis</name>
    <dbReference type="NCBI Taxonomy" id="915353"/>
    <lineage>
        <taxon>Bacteria</taxon>
        <taxon>Pseudomonadati</taxon>
        <taxon>Bacteroidota</taxon>
        <taxon>Cytophagia</taxon>
        <taxon>Cytophagales</taxon>
        <taxon>Cyclobacteriaceae</taxon>
        <taxon>Algoriphagus</taxon>
    </lineage>
</organism>
<proteinExistence type="predicted"/>
<dbReference type="EMBL" id="JBHRZS010000007">
    <property type="protein sequence ID" value="MFC3880229.1"/>
    <property type="molecule type" value="Genomic_DNA"/>
</dbReference>
<reference evidence="2" key="1">
    <citation type="journal article" date="2019" name="Int. J. Syst. Evol. Microbiol.">
        <title>The Global Catalogue of Microorganisms (GCM) 10K type strain sequencing project: providing services to taxonomists for standard genome sequencing and annotation.</title>
        <authorList>
            <consortium name="The Broad Institute Genomics Platform"/>
            <consortium name="The Broad Institute Genome Sequencing Center for Infectious Disease"/>
            <person name="Wu L."/>
            <person name="Ma J."/>
        </authorList>
    </citation>
    <scope>NUCLEOTIDE SEQUENCE [LARGE SCALE GENOMIC DNA]</scope>
    <source>
        <strain evidence="2">CCUG 60523</strain>
    </source>
</reference>
<dbReference type="Proteomes" id="UP001595805">
    <property type="component" value="Unassembled WGS sequence"/>
</dbReference>
<accession>A0ABV8ATZ8</accession>
<gene>
    <name evidence="1" type="ORF">ACFOSV_08580</name>
</gene>
<dbReference type="PROSITE" id="PS51257">
    <property type="entry name" value="PROKAR_LIPOPROTEIN"/>
    <property type="match status" value="1"/>
</dbReference>
<name>A0ABV8ATZ8_9BACT</name>
<dbReference type="RefSeq" id="WP_377905438.1">
    <property type="nucleotide sequence ID" value="NZ_JBHRZS010000007.1"/>
</dbReference>
<keyword evidence="2" id="KW-1185">Reference proteome</keyword>
<protein>
    <recommendedName>
        <fullName evidence="3">6-bladed beta-propeller protein</fullName>
    </recommendedName>
</protein>
<evidence type="ECO:0008006" key="3">
    <source>
        <dbReference type="Google" id="ProtNLM"/>
    </source>
</evidence>